<reference evidence="2" key="1">
    <citation type="journal article" date="2015" name="Nature">
        <title>Complex archaea that bridge the gap between prokaryotes and eukaryotes.</title>
        <authorList>
            <person name="Spang A."/>
            <person name="Saw J.H."/>
            <person name="Jorgensen S.L."/>
            <person name="Zaremba-Niedzwiedzka K."/>
            <person name="Martijn J."/>
            <person name="Lind A.E."/>
            <person name="van Eijk R."/>
            <person name="Schleper C."/>
            <person name="Guy L."/>
            <person name="Ettema T.J."/>
        </authorList>
    </citation>
    <scope>NUCLEOTIDE SEQUENCE</scope>
</reference>
<protein>
    <recommendedName>
        <fullName evidence="1">Enoyl reductase (ER) domain-containing protein</fullName>
    </recommendedName>
</protein>
<dbReference type="CDD" id="cd05280">
    <property type="entry name" value="MDR_yhdh_yhfp"/>
    <property type="match status" value="1"/>
</dbReference>
<organism evidence="2">
    <name type="scientific">marine sediment metagenome</name>
    <dbReference type="NCBI Taxonomy" id="412755"/>
    <lineage>
        <taxon>unclassified sequences</taxon>
        <taxon>metagenomes</taxon>
        <taxon>ecological metagenomes</taxon>
    </lineage>
</organism>
<dbReference type="GO" id="GO:0043957">
    <property type="term" value="F:acryloyl-CoA reductase (NADPH) activity"/>
    <property type="evidence" value="ECO:0007669"/>
    <property type="project" value="TreeGrafter"/>
</dbReference>
<dbReference type="Pfam" id="PF08240">
    <property type="entry name" value="ADH_N"/>
    <property type="match status" value="1"/>
</dbReference>
<evidence type="ECO:0000313" key="2">
    <source>
        <dbReference type="EMBL" id="KKO11980.1"/>
    </source>
</evidence>
<dbReference type="InterPro" id="IPR014188">
    <property type="entry name" value="Acrylyl-CoA_reductase_AcuI"/>
</dbReference>
<dbReference type="SUPFAM" id="SSF50129">
    <property type="entry name" value="GroES-like"/>
    <property type="match status" value="1"/>
</dbReference>
<dbReference type="AlphaFoldDB" id="A0A0F9W6L4"/>
<dbReference type="InterPro" id="IPR036291">
    <property type="entry name" value="NAD(P)-bd_dom_sf"/>
</dbReference>
<gene>
    <name evidence="2" type="ORF">LCGC14_0014840</name>
</gene>
<evidence type="ECO:0000259" key="1">
    <source>
        <dbReference type="SMART" id="SM00829"/>
    </source>
</evidence>
<dbReference type="Gene3D" id="3.90.180.10">
    <property type="entry name" value="Medium-chain alcohol dehydrogenases, catalytic domain"/>
    <property type="match status" value="1"/>
</dbReference>
<dbReference type="PANTHER" id="PTHR43677">
    <property type="entry name" value="SHORT-CHAIN DEHYDROGENASE/REDUCTASE"/>
    <property type="match status" value="1"/>
</dbReference>
<dbReference type="SUPFAM" id="SSF51735">
    <property type="entry name" value="NAD(P)-binding Rossmann-fold domains"/>
    <property type="match status" value="1"/>
</dbReference>
<dbReference type="InterPro" id="IPR020843">
    <property type="entry name" value="ER"/>
</dbReference>
<sequence length="342" mass="35944">MKLDQETFDAFVVQEVPRDNTSSEKPVYQGAIAQRKVADLPAGDVLIRVAYSSLNFKDALSSVGNKGVTRQYPHTPGIDAAGVVAESSDAGFAAGDEVIVIGYDLGMNTAGGFGQYIRVPAGWVVKRPQGLSLAESMIIGTAGFTAALCVDKLLQNGLRPEHGPVLVTGASGGVGSFAVALLAQLGYEVTAMSGSAASHDFLRGLGATDIIGRDDYIDVSPKPMTKELWAGAVDVVGGDILFNVVKALKYGGSVACCGLVASPQFQASVFPFILRGVNLLGVDSVNLPLEHKRQVWQKLATQWKLSHLADLETRLGMNELGDALASVLRGESTGRLVLDLSV</sequence>
<name>A0A0F9W6L4_9ZZZZ</name>
<dbReference type="NCBIfam" id="TIGR02823">
    <property type="entry name" value="oxido_YhdH"/>
    <property type="match status" value="1"/>
</dbReference>
<dbReference type="InterPro" id="IPR013149">
    <property type="entry name" value="ADH-like_C"/>
</dbReference>
<dbReference type="SMART" id="SM00829">
    <property type="entry name" value="PKS_ER"/>
    <property type="match status" value="1"/>
</dbReference>
<dbReference type="InterPro" id="IPR051397">
    <property type="entry name" value="Zn-ADH-like_protein"/>
</dbReference>
<dbReference type="PANTHER" id="PTHR43677:SF1">
    <property type="entry name" value="ACRYLYL-COA REDUCTASE ACUI-RELATED"/>
    <property type="match status" value="1"/>
</dbReference>
<dbReference type="EMBL" id="LAZR01000002">
    <property type="protein sequence ID" value="KKO11980.1"/>
    <property type="molecule type" value="Genomic_DNA"/>
</dbReference>
<dbReference type="Gene3D" id="3.40.50.720">
    <property type="entry name" value="NAD(P)-binding Rossmann-like Domain"/>
    <property type="match status" value="1"/>
</dbReference>
<comment type="caution">
    <text evidence="2">The sequence shown here is derived from an EMBL/GenBank/DDBJ whole genome shotgun (WGS) entry which is preliminary data.</text>
</comment>
<dbReference type="InterPro" id="IPR013154">
    <property type="entry name" value="ADH-like_N"/>
</dbReference>
<dbReference type="Pfam" id="PF00107">
    <property type="entry name" value="ADH_zinc_N"/>
    <property type="match status" value="1"/>
</dbReference>
<proteinExistence type="predicted"/>
<dbReference type="InterPro" id="IPR011032">
    <property type="entry name" value="GroES-like_sf"/>
</dbReference>
<accession>A0A0F9W6L4</accession>
<feature type="domain" description="Enoyl reductase (ER)" evidence="1">
    <location>
        <begin position="30"/>
        <end position="338"/>
    </location>
</feature>